<dbReference type="PROSITE" id="PS50181">
    <property type="entry name" value="FBOX"/>
    <property type="match status" value="1"/>
</dbReference>
<proteinExistence type="predicted"/>
<dbReference type="SMART" id="SM00579">
    <property type="entry name" value="FBD"/>
    <property type="match status" value="1"/>
</dbReference>
<dbReference type="Gene3D" id="1.20.1280.50">
    <property type="match status" value="1"/>
</dbReference>
<name>A0A9Q0C6D9_9POAL</name>
<reference evidence="2" key="1">
    <citation type="journal article" date="2022" name="Cell">
        <title>Repeat-based holocentromeres influence genome architecture and karyotype evolution.</title>
        <authorList>
            <person name="Hofstatter P.G."/>
            <person name="Thangavel G."/>
            <person name="Lux T."/>
            <person name="Neumann P."/>
            <person name="Vondrak T."/>
            <person name="Novak P."/>
            <person name="Zhang M."/>
            <person name="Costa L."/>
            <person name="Castellani M."/>
            <person name="Scott A."/>
            <person name="Toegelov H."/>
            <person name="Fuchs J."/>
            <person name="Mata-Sucre Y."/>
            <person name="Dias Y."/>
            <person name="Vanzela A.L.L."/>
            <person name="Huettel B."/>
            <person name="Almeida C.C.S."/>
            <person name="Simkova H."/>
            <person name="Souza G."/>
            <person name="Pedrosa-Harand A."/>
            <person name="Macas J."/>
            <person name="Mayer K.F.X."/>
            <person name="Houben A."/>
            <person name="Marques A."/>
        </authorList>
    </citation>
    <scope>NUCLEOTIDE SEQUENCE</scope>
    <source>
        <strain evidence="2">RhyBre1mFocal</strain>
    </source>
</reference>
<keyword evidence="3" id="KW-1185">Reference proteome</keyword>
<dbReference type="Pfam" id="PF08387">
    <property type="entry name" value="FBD"/>
    <property type="match status" value="1"/>
</dbReference>
<dbReference type="InterPro" id="IPR053772">
    <property type="entry name" value="At1g61320/At1g61330-like"/>
</dbReference>
<dbReference type="PANTHER" id="PTHR34145:SF28">
    <property type="entry name" value="F-BOX DOMAIN-CONTAINING PROTEIN"/>
    <property type="match status" value="1"/>
</dbReference>
<dbReference type="Proteomes" id="UP001151287">
    <property type="component" value="Unassembled WGS sequence"/>
</dbReference>
<sequence>MGEADRISSLPADVIVSILSRLPLKDAVRTSALARSWRHLWTFLPGLRLGWLGDPLGDTSARPVASSWIERIHHVVSSLRGPLLHFALAHRFSSDQFALLQRLLDLLLQKGPVEKLRLSSLFERGVIHLPSFHSLKELQLHRCRIVLPADFRGFDRLSSLTLRSVQISNDHLHLLINLSNNLTTFKATNFVALGDQPFSIKLNLPLLRYLEFELDKFVERVEVSAPCLEQATIRSYAYCRSKEFALVNLVLVTSVVMVSSLYLDHDVLKSLSFAALPSNFTFSRLTCLELFLNARTTDKRKCDTFIWLLQSMPLLKVLNIELNDYDYSIVTDSVDILMRELLLKKHNGISCLDKTLKCVRISMASLNSVMTVIALVKFLLQNARVLELMKVAYWTGPEVDPSMLEVLQNAKVTASSKAKVVITREWM</sequence>
<evidence type="ECO:0000313" key="2">
    <source>
        <dbReference type="EMBL" id="KAJ1688135.1"/>
    </source>
</evidence>
<dbReference type="SUPFAM" id="SSF81383">
    <property type="entry name" value="F-box domain"/>
    <property type="match status" value="1"/>
</dbReference>
<dbReference type="CDD" id="cd22160">
    <property type="entry name" value="F-box_AtFBL13-like"/>
    <property type="match status" value="1"/>
</dbReference>
<gene>
    <name evidence="2" type="ORF">LUZ63_019525</name>
</gene>
<organism evidence="2 3">
    <name type="scientific">Rhynchospora breviuscula</name>
    <dbReference type="NCBI Taxonomy" id="2022672"/>
    <lineage>
        <taxon>Eukaryota</taxon>
        <taxon>Viridiplantae</taxon>
        <taxon>Streptophyta</taxon>
        <taxon>Embryophyta</taxon>
        <taxon>Tracheophyta</taxon>
        <taxon>Spermatophyta</taxon>
        <taxon>Magnoliopsida</taxon>
        <taxon>Liliopsida</taxon>
        <taxon>Poales</taxon>
        <taxon>Cyperaceae</taxon>
        <taxon>Cyperoideae</taxon>
        <taxon>Rhynchosporeae</taxon>
        <taxon>Rhynchospora</taxon>
    </lineage>
</organism>
<dbReference type="SUPFAM" id="SSF52047">
    <property type="entry name" value="RNI-like"/>
    <property type="match status" value="1"/>
</dbReference>
<dbReference type="AlphaFoldDB" id="A0A9Q0C6D9"/>
<accession>A0A9Q0C6D9</accession>
<protein>
    <recommendedName>
        <fullName evidence="1">F-box domain-containing protein</fullName>
    </recommendedName>
</protein>
<evidence type="ECO:0000313" key="3">
    <source>
        <dbReference type="Proteomes" id="UP001151287"/>
    </source>
</evidence>
<dbReference type="InterPro" id="IPR006566">
    <property type="entry name" value="FBD"/>
</dbReference>
<dbReference type="EMBL" id="JAMQYH010000005">
    <property type="protein sequence ID" value="KAJ1688135.1"/>
    <property type="molecule type" value="Genomic_DNA"/>
</dbReference>
<feature type="domain" description="F-box" evidence="1">
    <location>
        <begin position="4"/>
        <end position="40"/>
    </location>
</feature>
<dbReference type="InterPro" id="IPR053781">
    <property type="entry name" value="F-box_AtFBL13-like"/>
</dbReference>
<dbReference type="InterPro" id="IPR001810">
    <property type="entry name" value="F-box_dom"/>
</dbReference>
<evidence type="ECO:0000259" key="1">
    <source>
        <dbReference type="PROSITE" id="PS50181"/>
    </source>
</evidence>
<dbReference type="OrthoDB" id="608283at2759"/>
<comment type="caution">
    <text evidence="2">The sequence shown here is derived from an EMBL/GenBank/DDBJ whole genome shotgun (WGS) entry which is preliminary data.</text>
</comment>
<dbReference type="Pfam" id="PF00646">
    <property type="entry name" value="F-box"/>
    <property type="match status" value="1"/>
</dbReference>
<dbReference type="InterPro" id="IPR055411">
    <property type="entry name" value="LRR_FXL15/At3g58940/PEG3-like"/>
</dbReference>
<dbReference type="PANTHER" id="PTHR34145">
    <property type="entry name" value="OS02G0105600 PROTEIN"/>
    <property type="match status" value="1"/>
</dbReference>
<dbReference type="Pfam" id="PF24758">
    <property type="entry name" value="LRR_At5g56370"/>
    <property type="match status" value="1"/>
</dbReference>
<dbReference type="InterPro" id="IPR036047">
    <property type="entry name" value="F-box-like_dom_sf"/>
</dbReference>